<gene>
    <name evidence="1" type="ORF">LEA_01396</name>
</gene>
<name>K1UE92_9ZZZZ</name>
<dbReference type="AlphaFoldDB" id="K1UE92"/>
<feature type="non-terminal residue" evidence="1">
    <location>
        <position position="1"/>
    </location>
</feature>
<protein>
    <submittedName>
        <fullName evidence="1">Secreted protein</fullName>
    </submittedName>
</protein>
<dbReference type="EMBL" id="AJWY01000972">
    <property type="protein sequence ID" value="EKC80423.1"/>
    <property type="molecule type" value="Genomic_DNA"/>
</dbReference>
<evidence type="ECO:0000313" key="1">
    <source>
        <dbReference type="EMBL" id="EKC80423.1"/>
    </source>
</evidence>
<comment type="caution">
    <text evidence="1">The sequence shown here is derived from an EMBL/GenBank/DDBJ whole genome shotgun (WGS) entry which is preliminary data.</text>
</comment>
<accession>K1UE92</accession>
<reference evidence="1" key="1">
    <citation type="journal article" date="2013" name="Environ. Microbiol.">
        <title>Microbiota from the distal guts of lean and obese adolescents exhibit partial functional redundancy besides clear differences in community structure.</title>
        <authorList>
            <person name="Ferrer M."/>
            <person name="Ruiz A."/>
            <person name="Lanza F."/>
            <person name="Haange S.B."/>
            <person name="Oberbach A."/>
            <person name="Till H."/>
            <person name="Bargiela R."/>
            <person name="Campoy C."/>
            <person name="Segura M.T."/>
            <person name="Richter M."/>
            <person name="von Bergen M."/>
            <person name="Seifert J."/>
            <person name="Suarez A."/>
        </authorList>
    </citation>
    <scope>NUCLEOTIDE SEQUENCE</scope>
</reference>
<sequence>SHNTLRGAAGGAVLSAELLVAKGYIEAK</sequence>
<proteinExistence type="predicted"/>
<organism evidence="1">
    <name type="scientific">human gut metagenome</name>
    <dbReference type="NCBI Taxonomy" id="408170"/>
    <lineage>
        <taxon>unclassified sequences</taxon>
        <taxon>metagenomes</taxon>
        <taxon>organismal metagenomes</taxon>
    </lineage>
</organism>